<dbReference type="RefSeq" id="WP_170164012.1">
    <property type="nucleotide sequence ID" value="NZ_RJUL01000002.1"/>
</dbReference>
<evidence type="ECO:0000313" key="1">
    <source>
        <dbReference type="EMBL" id="ROQ29770.1"/>
    </source>
</evidence>
<sequence>MMSRSFRSQPPRQWRPDEPFALLFSLYHDRPVRRLKRNDKHYKMAHRS</sequence>
<keyword evidence="2" id="KW-1185">Reference proteome</keyword>
<gene>
    <name evidence="1" type="ORF">EDC28_102142</name>
</gene>
<reference evidence="1 2" key="1">
    <citation type="submission" date="2018-11" db="EMBL/GenBank/DDBJ databases">
        <title>Genomic Encyclopedia of Type Strains, Phase IV (KMG-IV): sequencing the most valuable type-strain genomes for metagenomic binning, comparative biology and taxonomic classification.</title>
        <authorList>
            <person name="Goeker M."/>
        </authorList>
    </citation>
    <scope>NUCLEOTIDE SEQUENCE [LARGE SCALE GENOMIC DNA]</scope>
    <source>
        <strain evidence="1 2">DSM 21945</strain>
    </source>
</reference>
<dbReference type="AlphaFoldDB" id="A0A3N1PSI5"/>
<name>A0A3N1PSI5_9GAMM</name>
<dbReference type="Proteomes" id="UP000268033">
    <property type="component" value="Unassembled WGS sequence"/>
</dbReference>
<evidence type="ECO:0000313" key="2">
    <source>
        <dbReference type="Proteomes" id="UP000268033"/>
    </source>
</evidence>
<dbReference type="STRING" id="584787.GCA_001247655_03072"/>
<comment type="caution">
    <text evidence="1">The sequence shown here is derived from an EMBL/GenBank/DDBJ whole genome shotgun (WGS) entry which is preliminary data.</text>
</comment>
<accession>A0A3N1PSI5</accession>
<protein>
    <submittedName>
        <fullName evidence="1">Uncharacterized protein</fullName>
    </submittedName>
</protein>
<proteinExistence type="predicted"/>
<organism evidence="1 2">
    <name type="scientific">Gallaecimonas pentaromativorans</name>
    <dbReference type="NCBI Taxonomy" id="584787"/>
    <lineage>
        <taxon>Bacteria</taxon>
        <taxon>Pseudomonadati</taxon>
        <taxon>Pseudomonadota</taxon>
        <taxon>Gammaproteobacteria</taxon>
        <taxon>Enterobacterales</taxon>
        <taxon>Gallaecimonadaceae</taxon>
        <taxon>Gallaecimonas</taxon>
    </lineage>
</organism>
<dbReference type="EMBL" id="RJUL01000002">
    <property type="protein sequence ID" value="ROQ29770.1"/>
    <property type="molecule type" value="Genomic_DNA"/>
</dbReference>